<accession>A0A6G4XXQ0</accession>
<reference evidence="1 2" key="1">
    <citation type="submission" date="2020-02" db="EMBL/GenBank/DDBJ databases">
        <title>Whole-genome analyses of novel actinobacteria.</title>
        <authorList>
            <person name="Sahin N."/>
            <person name="Tokatli A."/>
        </authorList>
    </citation>
    <scope>NUCLEOTIDE SEQUENCE [LARGE SCALE GENOMIC DNA]</scope>
    <source>
        <strain evidence="1 2">YC504</strain>
    </source>
</reference>
<gene>
    <name evidence="1" type="ORF">G6045_38275</name>
</gene>
<keyword evidence="2" id="KW-1185">Reference proteome</keyword>
<name>A0A6G4XXQ0_9ACTN</name>
<sequence length="295" mass="31663">MAYTKQDTMRRALRREVAGTIGVLADDVDFEAMRHYRSFAFDDHGEYLRQVEGLLKARDAQGRHTTLALFDPEEYEEFCAASDLDPDRAASRTFFTADLAAAGATVPFDGSSLDTLVPALIEEAVRRSTWEYAGSVLAGIGECAGCGEDIGRAAFALASRLLTRVLDSVGHGAHHLVCSASLPAHDLTAALHSSADPDGRIDLDEQEAMEFASVLAVALATRSAGGLVARSSTPDTRDRVQGWRLQGELLVPLTAAEVFDAYCTDIHSGEPLPPESGVDYCAAPDLGPFEGHTHR</sequence>
<comment type="caution">
    <text evidence="1">The sequence shown here is derived from an EMBL/GenBank/DDBJ whole genome shotgun (WGS) entry which is preliminary data.</text>
</comment>
<dbReference type="EMBL" id="JAAKZW010000332">
    <property type="protein sequence ID" value="NGO81464.1"/>
    <property type="molecule type" value="Genomic_DNA"/>
</dbReference>
<dbReference type="RefSeq" id="WP_165336859.1">
    <property type="nucleotide sequence ID" value="NZ_JAAKZW010000332.1"/>
</dbReference>
<dbReference type="Proteomes" id="UP000481109">
    <property type="component" value="Unassembled WGS sequence"/>
</dbReference>
<organism evidence="1 2">
    <name type="scientific">Streptomyces mesophilus</name>
    <dbReference type="NCBI Taxonomy" id="1775132"/>
    <lineage>
        <taxon>Bacteria</taxon>
        <taxon>Bacillati</taxon>
        <taxon>Actinomycetota</taxon>
        <taxon>Actinomycetes</taxon>
        <taxon>Kitasatosporales</taxon>
        <taxon>Streptomycetaceae</taxon>
        <taxon>Streptomyces</taxon>
    </lineage>
</organism>
<dbReference type="AlphaFoldDB" id="A0A6G4XXQ0"/>
<proteinExistence type="predicted"/>
<protein>
    <submittedName>
        <fullName evidence="1">Uncharacterized protein</fullName>
    </submittedName>
</protein>
<evidence type="ECO:0000313" key="2">
    <source>
        <dbReference type="Proteomes" id="UP000481109"/>
    </source>
</evidence>
<evidence type="ECO:0000313" key="1">
    <source>
        <dbReference type="EMBL" id="NGO81464.1"/>
    </source>
</evidence>